<dbReference type="Pfam" id="PF09906">
    <property type="entry name" value="DUF2135"/>
    <property type="match status" value="1"/>
</dbReference>
<evidence type="ECO:0000259" key="2">
    <source>
        <dbReference type="Pfam" id="PF09906"/>
    </source>
</evidence>
<dbReference type="EMBL" id="CP028324">
    <property type="protein sequence ID" value="AVR94807.1"/>
    <property type="molecule type" value="Genomic_DNA"/>
</dbReference>
<gene>
    <name evidence="3" type="ORF">C9I28_03025</name>
</gene>
<name>A0A2R4C5A5_9BURK</name>
<sequence length="253" mass="26949">MKPISTGLLAAVLVPALASAQVTIESPKSGWRNSAGARETYSQEVNYPASSVNLQPGQSETAQIRGRIAGAPKGKPAALVVNGVAMPLELDENGHYGRPYGFGNGSNSVEVRAPDGKGRARTQFYDNYEGKTQARLRVVLSWDSPGTDLDLHVVTPAGGHAWYGNRVTSDGGALDVDVTTGYGPEIFSSAAPPKGNYHVYVNYFGSGVDQSILTIAQVAIITNENTPREKQQVFRVPMRAAGELTLVKSFVFP</sequence>
<proteinExistence type="predicted"/>
<evidence type="ECO:0000256" key="1">
    <source>
        <dbReference type="SAM" id="SignalP"/>
    </source>
</evidence>
<protein>
    <recommendedName>
        <fullName evidence="2">DUF2135 domain-containing protein</fullName>
    </recommendedName>
</protein>
<dbReference type="OrthoDB" id="266279at2"/>
<keyword evidence="1" id="KW-0732">Signal</keyword>
<evidence type="ECO:0000313" key="3">
    <source>
        <dbReference type="EMBL" id="AVR94807.1"/>
    </source>
</evidence>
<dbReference type="AlphaFoldDB" id="A0A2R4C5A5"/>
<accession>A0A2R4C5A5</accession>
<reference evidence="3 4" key="1">
    <citation type="submission" date="2018-03" db="EMBL/GenBank/DDBJ databases">
        <title>Massilia armeniaca sp. nov., isolated from desert soil.</title>
        <authorList>
            <person name="Huang H."/>
            <person name="Ren M."/>
        </authorList>
    </citation>
    <scope>NUCLEOTIDE SEQUENCE [LARGE SCALE GENOMIC DNA]</scope>
    <source>
        <strain evidence="3 4">ZMN-3</strain>
    </source>
</reference>
<dbReference type="PIRSF" id="PIRSF012281">
    <property type="entry name" value="UCP012281"/>
    <property type="match status" value="1"/>
</dbReference>
<feature type="domain" description="DUF2135" evidence="2">
    <location>
        <begin position="192"/>
        <end position="238"/>
    </location>
</feature>
<feature type="chain" id="PRO_5015346319" description="DUF2135 domain-containing protein" evidence="1">
    <location>
        <begin position="21"/>
        <end position="253"/>
    </location>
</feature>
<dbReference type="Gene3D" id="2.60.120.380">
    <property type="match status" value="1"/>
</dbReference>
<dbReference type="InterPro" id="IPR019220">
    <property type="entry name" value="DUF2135"/>
</dbReference>
<dbReference type="InterPro" id="IPR012039">
    <property type="entry name" value="UCP012281"/>
</dbReference>
<dbReference type="Proteomes" id="UP000240505">
    <property type="component" value="Chromosome"/>
</dbReference>
<dbReference type="RefSeq" id="WP_107140158.1">
    <property type="nucleotide sequence ID" value="NZ_CP028324.1"/>
</dbReference>
<evidence type="ECO:0000313" key="4">
    <source>
        <dbReference type="Proteomes" id="UP000240505"/>
    </source>
</evidence>
<feature type="signal peptide" evidence="1">
    <location>
        <begin position="1"/>
        <end position="20"/>
    </location>
</feature>
<organism evidence="3 4">
    <name type="scientific">Pseudoduganella armeniaca</name>
    <dbReference type="NCBI Taxonomy" id="2072590"/>
    <lineage>
        <taxon>Bacteria</taxon>
        <taxon>Pseudomonadati</taxon>
        <taxon>Pseudomonadota</taxon>
        <taxon>Betaproteobacteria</taxon>
        <taxon>Burkholderiales</taxon>
        <taxon>Oxalobacteraceae</taxon>
        <taxon>Telluria group</taxon>
        <taxon>Pseudoduganella</taxon>
    </lineage>
</organism>
<dbReference type="KEGG" id="masz:C9I28_03025"/>
<keyword evidence="4" id="KW-1185">Reference proteome</keyword>